<protein>
    <recommendedName>
        <fullName evidence="3">ABM domain-containing protein</fullName>
    </recommendedName>
</protein>
<evidence type="ECO:0000313" key="1">
    <source>
        <dbReference type="EMBL" id="MDN5214391.1"/>
    </source>
</evidence>
<proteinExistence type="predicted"/>
<dbReference type="Gene3D" id="3.30.70.100">
    <property type="match status" value="1"/>
</dbReference>
<dbReference type="RefSeq" id="WP_346759725.1">
    <property type="nucleotide sequence ID" value="NZ_JAUJEB010000004.1"/>
</dbReference>
<dbReference type="EMBL" id="JAUJEB010000004">
    <property type="protein sequence ID" value="MDN5214391.1"/>
    <property type="molecule type" value="Genomic_DNA"/>
</dbReference>
<dbReference type="Proteomes" id="UP001172083">
    <property type="component" value="Unassembled WGS sequence"/>
</dbReference>
<name>A0ABT8LBG7_9BACT</name>
<reference evidence="1" key="1">
    <citation type="submission" date="2023-06" db="EMBL/GenBank/DDBJ databases">
        <title>Genomic of Agaribacillus aureum.</title>
        <authorList>
            <person name="Wang G."/>
        </authorList>
    </citation>
    <scope>NUCLEOTIDE SEQUENCE</scope>
    <source>
        <strain evidence="1">BMA12</strain>
    </source>
</reference>
<sequence length="108" mass="12464">MQTKMAFCMYRPKHGKEKALKELVRQHFPTLKAYELVTDKHNFIAQSEDGTIIEIFEWTGDSAIDAAHQHPAVTAIWEKMAPICDFPVLRELEEAETSFPDFKVINLE</sequence>
<organism evidence="1 2">
    <name type="scientific">Agaribacillus aureus</name>
    <dbReference type="NCBI Taxonomy" id="3051825"/>
    <lineage>
        <taxon>Bacteria</taxon>
        <taxon>Pseudomonadati</taxon>
        <taxon>Bacteroidota</taxon>
        <taxon>Cytophagia</taxon>
        <taxon>Cytophagales</taxon>
        <taxon>Splendidivirgaceae</taxon>
        <taxon>Agaribacillus</taxon>
    </lineage>
</organism>
<evidence type="ECO:0008006" key="3">
    <source>
        <dbReference type="Google" id="ProtNLM"/>
    </source>
</evidence>
<gene>
    <name evidence="1" type="ORF">QQ020_20090</name>
</gene>
<accession>A0ABT8LBG7</accession>
<evidence type="ECO:0000313" key="2">
    <source>
        <dbReference type="Proteomes" id="UP001172083"/>
    </source>
</evidence>
<keyword evidence="2" id="KW-1185">Reference proteome</keyword>
<comment type="caution">
    <text evidence="1">The sequence shown here is derived from an EMBL/GenBank/DDBJ whole genome shotgun (WGS) entry which is preliminary data.</text>
</comment>